<feature type="transmembrane region" description="Helical" evidence="8">
    <location>
        <begin position="212"/>
        <end position="231"/>
    </location>
</feature>
<feature type="transmembrane region" description="Helical" evidence="8">
    <location>
        <begin position="378"/>
        <end position="396"/>
    </location>
</feature>
<comment type="subcellular location">
    <subcellularLocation>
        <location evidence="1">Cell membrane</location>
        <topology evidence="1">Multi-pass membrane protein</topology>
    </subcellularLocation>
</comment>
<feature type="transmembrane region" description="Helical" evidence="8">
    <location>
        <begin position="170"/>
        <end position="200"/>
    </location>
</feature>
<protein>
    <submittedName>
        <fullName evidence="10">4-amino-4-deoxy-L-arabinose transferase-like protein glycosyltransferase of PMT family</fullName>
    </submittedName>
</protein>
<feature type="transmembrane region" description="Helical" evidence="8">
    <location>
        <begin position="350"/>
        <end position="372"/>
    </location>
</feature>
<feature type="transmembrane region" description="Helical" evidence="8">
    <location>
        <begin position="14"/>
        <end position="36"/>
    </location>
</feature>
<evidence type="ECO:0000256" key="4">
    <source>
        <dbReference type="ARBA" id="ARBA00022679"/>
    </source>
</evidence>
<name>D1CDA1_THET1</name>
<dbReference type="KEGG" id="ttr:Tter_1860"/>
<dbReference type="AlphaFoldDB" id="D1CDA1"/>
<feature type="transmembrane region" description="Helical" evidence="8">
    <location>
        <begin position="72"/>
        <end position="90"/>
    </location>
</feature>
<proteinExistence type="predicted"/>
<evidence type="ECO:0000256" key="8">
    <source>
        <dbReference type="SAM" id="Phobius"/>
    </source>
</evidence>
<dbReference type="Pfam" id="PF13231">
    <property type="entry name" value="PMT_2"/>
    <property type="match status" value="1"/>
</dbReference>
<keyword evidence="5 8" id="KW-0812">Transmembrane</keyword>
<feature type="domain" description="Glycosyltransferase RgtA/B/C/D-like" evidence="9">
    <location>
        <begin position="74"/>
        <end position="228"/>
    </location>
</feature>
<dbReference type="RefSeq" id="WP_012875797.1">
    <property type="nucleotide sequence ID" value="NC_013525.1"/>
</dbReference>
<organism evidence="10 11">
    <name type="scientific">Thermobaculum terrenum (strain ATCC BAA-798 / CCMEE 7001 / YNP1)</name>
    <dbReference type="NCBI Taxonomy" id="525904"/>
    <lineage>
        <taxon>Bacteria</taxon>
        <taxon>Bacillati</taxon>
        <taxon>Chloroflexota</taxon>
        <taxon>Chloroflexia</taxon>
        <taxon>Candidatus Thermobaculales</taxon>
        <taxon>Candidatus Thermobaculaceae</taxon>
        <taxon>Thermobaculum</taxon>
    </lineage>
</organism>
<evidence type="ECO:0000256" key="2">
    <source>
        <dbReference type="ARBA" id="ARBA00022475"/>
    </source>
</evidence>
<feature type="transmembrane region" description="Helical" evidence="8">
    <location>
        <begin position="120"/>
        <end position="140"/>
    </location>
</feature>
<dbReference type="InterPro" id="IPR038731">
    <property type="entry name" value="RgtA/B/C-like"/>
</dbReference>
<keyword evidence="7 8" id="KW-0472">Membrane</keyword>
<evidence type="ECO:0000313" key="10">
    <source>
        <dbReference type="EMBL" id="ACZ42766.1"/>
    </source>
</evidence>
<keyword evidence="2" id="KW-1003">Cell membrane</keyword>
<feature type="transmembrane region" description="Helical" evidence="8">
    <location>
        <begin position="325"/>
        <end position="343"/>
    </location>
</feature>
<sequence length="651" mass="72699">MSKDSGQYTLSKNLILDLAIIILVVLICSLPVLYWFGRNWRLAQDPAWYILQGLNLAGGRGYTTYGDLPSPLRGPVMAMIIALIISILGTDIVKIVWVIRLLSALSPVILALVVRKVAGIYPGIIAGALTAFFGLLSVLSIAFTVDAVLLLFYLISLLLLTHAARNERSYASWLLSGVSLGIAILTKETALVALPSALLTSFLFGTYWSKPALHYLGLLAILLPWWGWVYLRTGDIYLVDLGQATLSLGLVSAALLMALVASLAGWSLRYRILALISNKSTRVVLSWILAVIWSLAMLMLLSVSVRDISSDSPLEHISKDILPNLKLWFFYPLVILYFLWRVISDGRAEWHLYGTCLLVWMPVVVIVLMMGYAPRQLMVPQALLFGLLGCMIFDLCTLPFKKDRYYSAWLRISGIFLSLIVFAVVAFSALAHARSLAEPQSKNLAASRLPLQIDRSVSRTENWISAHIPSDEPITVILTDAARYLDQVALRDKLYHRWQQFNIPVHNLDQVSNTNVCSSIECSKIIWIQHLQECNFRLLSSTDLLEFMQRSGSQYLLLPVTEADQLAGRIWQERLVDTGAFEVAYSDVRSKTRYFQGYVILRARFGATVNTVPYAVGSSEVEGKLTSCLKKDRKEMFFPQGKATAIPEPTN</sequence>
<evidence type="ECO:0000259" key="9">
    <source>
        <dbReference type="Pfam" id="PF13231"/>
    </source>
</evidence>
<keyword evidence="4 10" id="KW-0808">Transferase</keyword>
<feature type="transmembrane region" description="Helical" evidence="8">
    <location>
        <begin position="243"/>
        <end position="264"/>
    </location>
</feature>
<evidence type="ECO:0000256" key="6">
    <source>
        <dbReference type="ARBA" id="ARBA00022989"/>
    </source>
</evidence>
<dbReference type="eggNOG" id="COG1807">
    <property type="taxonomic scope" value="Bacteria"/>
</dbReference>
<feature type="transmembrane region" description="Helical" evidence="8">
    <location>
        <begin position="147"/>
        <end position="164"/>
    </location>
</feature>
<evidence type="ECO:0000256" key="1">
    <source>
        <dbReference type="ARBA" id="ARBA00004651"/>
    </source>
</evidence>
<feature type="transmembrane region" description="Helical" evidence="8">
    <location>
        <begin position="408"/>
        <end position="431"/>
    </location>
</feature>
<dbReference type="Proteomes" id="UP000000323">
    <property type="component" value="Chromosome 1"/>
</dbReference>
<feature type="transmembrane region" description="Helical" evidence="8">
    <location>
        <begin position="284"/>
        <end position="305"/>
    </location>
</feature>
<gene>
    <name evidence="10" type="ordered locus">Tter_1860</name>
</gene>
<keyword evidence="11" id="KW-1185">Reference proteome</keyword>
<keyword evidence="6 8" id="KW-1133">Transmembrane helix</keyword>
<dbReference type="GO" id="GO:0009103">
    <property type="term" value="P:lipopolysaccharide biosynthetic process"/>
    <property type="evidence" value="ECO:0007669"/>
    <property type="project" value="UniProtKB-ARBA"/>
</dbReference>
<evidence type="ECO:0000256" key="7">
    <source>
        <dbReference type="ARBA" id="ARBA00023136"/>
    </source>
</evidence>
<evidence type="ECO:0000256" key="5">
    <source>
        <dbReference type="ARBA" id="ARBA00022692"/>
    </source>
</evidence>
<keyword evidence="3" id="KW-0328">Glycosyltransferase</keyword>
<evidence type="ECO:0000313" key="11">
    <source>
        <dbReference type="Proteomes" id="UP000000323"/>
    </source>
</evidence>
<accession>D1CDA1</accession>
<dbReference type="STRING" id="525904.Tter_1860"/>
<dbReference type="GO" id="GO:0016763">
    <property type="term" value="F:pentosyltransferase activity"/>
    <property type="evidence" value="ECO:0007669"/>
    <property type="project" value="TreeGrafter"/>
</dbReference>
<dbReference type="EMBL" id="CP001825">
    <property type="protein sequence ID" value="ACZ42766.1"/>
    <property type="molecule type" value="Genomic_DNA"/>
</dbReference>
<dbReference type="HOGENOM" id="CLU_411561_0_0_0"/>
<dbReference type="PANTHER" id="PTHR33908">
    <property type="entry name" value="MANNOSYLTRANSFERASE YKCB-RELATED"/>
    <property type="match status" value="1"/>
</dbReference>
<dbReference type="InterPro" id="IPR050297">
    <property type="entry name" value="LipidA_mod_glycosyltrf_83"/>
</dbReference>
<evidence type="ECO:0000256" key="3">
    <source>
        <dbReference type="ARBA" id="ARBA00022676"/>
    </source>
</evidence>
<reference evidence="11" key="1">
    <citation type="journal article" date="2010" name="Stand. Genomic Sci.">
        <title>Complete genome sequence of 'Thermobaculum terrenum' type strain (YNP1).</title>
        <authorList>
            <person name="Kiss H."/>
            <person name="Cleland D."/>
            <person name="Lapidus A."/>
            <person name="Lucas S."/>
            <person name="Glavina Del Rio T."/>
            <person name="Nolan M."/>
            <person name="Tice H."/>
            <person name="Han C."/>
            <person name="Goodwin L."/>
            <person name="Pitluck S."/>
            <person name="Liolios K."/>
            <person name="Ivanova N."/>
            <person name="Mavromatis K."/>
            <person name="Ovchinnikova G."/>
            <person name="Pati A."/>
            <person name="Chen A."/>
            <person name="Palaniappan K."/>
            <person name="Land M."/>
            <person name="Hauser L."/>
            <person name="Chang Y."/>
            <person name="Jeffries C."/>
            <person name="Lu M."/>
            <person name="Brettin T."/>
            <person name="Detter J."/>
            <person name="Goker M."/>
            <person name="Tindall B."/>
            <person name="Beck B."/>
            <person name="McDermott T."/>
            <person name="Woyke T."/>
            <person name="Bristow J."/>
            <person name="Eisen J."/>
            <person name="Markowitz V."/>
            <person name="Hugenholtz P."/>
            <person name="Kyrpides N."/>
            <person name="Klenk H."/>
            <person name="Cheng J."/>
        </authorList>
    </citation>
    <scope>NUCLEOTIDE SEQUENCE [LARGE SCALE GENOMIC DNA]</scope>
    <source>
        <strain evidence="11">ATCC BAA-798 / YNP1</strain>
    </source>
</reference>
<dbReference type="GO" id="GO:0005886">
    <property type="term" value="C:plasma membrane"/>
    <property type="evidence" value="ECO:0007669"/>
    <property type="project" value="UniProtKB-SubCell"/>
</dbReference>
<dbReference type="PANTHER" id="PTHR33908:SF11">
    <property type="entry name" value="MEMBRANE PROTEIN"/>
    <property type="match status" value="1"/>
</dbReference>